<accession>A0A0A0RP13</accession>
<protein>
    <submittedName>
        <fullName evidence="1">Uncharacterized protein</fullName>
    </submittedName>
</protein>
<sequence length="95" mass="11204">MSYADDMIDQMLMEEAMRHMWDGSEEETTIDEYIRTVSLNELLQATRETLHSLPPELMYDVKVVRARDILNKGTIYGRLSYKQKYALGLFIDCYE</sequence>
<organism evidence="1 2">
    <name type="scientific">Bacillus phage Mater</name>
    <dbReference type="NCBI Taxonomy" id="1540090"/>
    <lineage>
        <taxon>Viruses</taxon>
        <taxon>Duplodnaviria</taxon>
        <taxon>Heunggongvirae</taxon>
        <taxon>Uroviricota</taxon>
        <taxon>Caudoviricetes</taxon>
        <taxon>Herelleviridae</taxon>
        <taxon>Bastillevirinae</taxon>
        <taxon>Matervirus</taxon>
        <taxon>Matervirus mater</taxon>
    </lineage>
</organism>
<dbReference type="RefSeq" id="YP_009151176.1">
    <property type="nucleotide sequence ID" value="NC_027366.1"/>
</dbReference>
<dbReference type="Proteomes" id="UP000030206">
    <property type="component" value="Segment"/>
</dbReference>
<name>A0A0A0RP13_9CAUD</name>
<proteinExistence type="predicted"/>
<evidence type="ECO:0000313" key="2">
    <source>
        <dbReference type="Proteomes" id="UP000030206"/>
    </source>
</evidence>
<gene>
    <name evidence="1" type="ORF">CPT_Mater217</name>
</gene>
<dbReference type="KEGG" id="vg:24607122"/>
<dbReference type="EMBL" id="KM236245">
    <property type="protein sequence ID" value="AIW03374.1"/>
    <property type="molecule type" value="Genomic_DNA"/>
</dbReference>
<evidence type="ECO:0000313" key="1">
    <source>
        <dbReference type="EMBL" id="AIW03374.1"/>
    </source>
</evidence>
<keyword evidence="2" id="KW-1185">Reference proteome</keyword>
<reference evidence="1 2" key="1">
    <citation type="submission" date="2014-07" db="EMBL/GenBank/DDBJ databases">
        <title>Complete Genome of Bacillus megaterium Myophage Mater.</title>
        <authorList>
            <person name="Lancaster J.C."/>
            <person name="Hodde M.K."/>
            <person name="Hernandez A.C."/>
            <person name="Everett G.F.K."/>
        </authorList>
    </citation>
    <scope>NUCLEOTIDE SEQUENCE [LARGE SCALE GENOMIC DNA]</scope>
</reference>
<dbReference type="GeneID" id="24607122"/>